<proteinExistence type="predicted"/>
<accession>A0ABT0J2F5</accession>
<dbReference type="RefSeq" id="WP_416343427.1">
    <property type="nucleotide sequence ID" value="NZ_JALQCY010000002.1"/>
</dbReference>
<protein>
    <submittedName>
        <fullName evidence="1">ATP-binding protein</fullName>
    </submittedName>
</protein>
<dbReference type="GO" id="GO:0005524">
    <property type="term" value="F:ATP binding"/>
    <property type="evidence" value="ECO:0007669"/>
    <property type="project" value="UniProtKB-KW"/>
</dbReference>
<comment type="caution">
    <text evidence="1">The sequence shown here is derived from an EMBL/GenBank/DDBJ whole genome shotgun (WGS) entry which is preliminary data.</text>
</comment>
<gene>
    <name evidence="1" type="ORF">M1843_07490</name>
</gene>
<dbReference type="Proteomes" id="UP001651050">
    <property type="component" value="Unassembled WGS sequence"/>
</dbReference>
<keyword evidence="1" id="KW-0067">ATP-binding</keyword>
<keyword evidence="1" id="KW-0547">Nucleotide-binding</keyword>
<dbReference type="SUPFAM" id="SSF52540">
    <property type="entry name" value="P-loop containing nucleoside triphosphate hydrolases"/>
    <property type="match status" value="1"/>
</dbReference>
<dbReference type="EMBL" id="JALQCY010000002">
    <property type="protein sequence ID" value="MCK9793584.1"/>
    <property type="molecule type" value="Genomic_DNA"/>
</dbReference>
<keyword evidence="2" id="KW-1185">Reference proteome</keyword>
<dbReference type="InterPro" id="IPR027417">
    <property type="entry name" value="P-loop_NTPase"/>
</dbReference>
<sequence>MGRAAGRADEGATFVLVGGVPGAGKSTALAWVSGLRPGVRVLDSEQARRGLRARVPRRVPYAVYRPVVHAWHVWGVVRTVLAGPSGWGSGGIGDGAGALVVHDPATSAARRRWWAWLARRGGWRPVLVMVDVERAEALSGQVARGRVVRSKAFARHWGRWAAQRERLVSVAGGADGGWEQVCVVERAGAAGAVLSVVDGRTLVGAGGRSG</sequence>
<organism evidence="1 2">
    <name type="scientific">Isoptericola peretonis</name>
    <dbReference type="NCBI Taxonomy" id="2918523"/>
    <lineage>
        <taxon>Bacteria</taxon>
        <taxon>Bacillati</taxon>
        <taxon>Actinomycetota</taxon>
        <taxon>Actinomycetes</taxon>
        <taxon>Micrococcales</taxon>
        <taxon>Promicromonosporaceae</taxon>
        <taxon>Isoptericola</taxon>
    </lineage>
</organism>
<dbReference type="Gene3D" id="3.40.50.300">
    <property type="entry name" value="P-loop containing nucleotide triphosphate hydrolases"/>
    <property type="match status" value="1"/>
</dbReference>
<evidence type="ECO:0000313" key="2">
    <source>
        <dbReference type="Proteomes" id="UP001651050"/>
    </source>
</evidence>
<name>A0ABT0J2F5_9MICO</name>
<reference evidence="1 2" key="1">
    <citation type="submission" date="2022-02" db="EMBL/GenBank/DDBJ databases">
        <title>The car tank lid bacteriome: a reservoir of bacteria with potential in bioremediation of fuel.</title>
        <authorList>
            <person name="Vidal-Verdu A."/>
            <person name="Gomez-Martinez D."/>
            <person name="Latorre-Perez A."/>
            <person name="Pereto J."/>
            <person name="Porcar M."/>
        </authorList>
    </citation>
    <scope>NUCLEOTIDE SEQUENCE [LARGE SCALE GENOMIC DNA]</scope>
    <source>
        <strain evidence="1 2">4D.3</strain>
    </source>
</reference>
<evidence type="ECO:0000313" key="1">
    <source>
        <dbReference type="EMBL" id="MCK9793584.1"/>
    </source>
</evidence>